<protein>
    <submittedName>
        <fullName evidence="1">Uncharacterized protein</fullName>
    </submittedName>
</protein>
<gene>
    <name evidence="1" type="ORF">KEH51_23965</name>
</gene>
<organism evidence="1 2">
    <name type="scientific">Peribacillus frigoritolerans</name>
    <dbReference type="NCBI Taxonomy" id="450367"/>
    <lineage>
        <taxon>Bacteria</taxon>
        <taxon>Bacillati</taxon>
        <taxon>Bacillota</taxon>
        <taxon>Bacilli</taxon>
        <taxon>Bacillales</taxon>
        <taxon>Bacillaceae</taxon>
        <taxon>Peribacillus</taxon>
    </lineage>
</organism>
<evidence type="ECO:0000313" key="1">
    <source>
        <dbReference type="EMBL" id="MBR8645921.1"/>
    </source>
</evidence>
<reference evidence="1" key="1">
    <citation type="submission" date="2021-04" db="EMBL/GenBank/DDBJ databases">
        <title>Whole genome sequencing of Enterococci isolates from hospitalized patients.</title>
        <authorList>
            <person name="Ogoti B.M."/>
            <person name="Onyambu F.G."/>
        </authorList>
    </citation>
    <scope>NUCLEOTIDE SEQUENCE</scope>
    <source>
        <strain evidence="1">242</strain>
    </source>
</reference>
<accession>A0A941FSC2</accession>
<dbReference type="AlphaFoldDB" id="A0A941FSC2"/>
<dbReference type="Proteomes" id="UP000680045">
    <property type="component" value="Unassembled WGS sequence"/>
</dbReference>
<proteinExistence type="predicted"/>
<sequence>MAESRRKGSGFLKSARMFSRKTEGWSHPNLYLSLVYPLSFSPVILIGWKKIATLQPNNCLAETPQTLASRRLGRKSAERELISENQLHLLKIVGSLSNLPAV</sequence>
<name>A0A941FSC2_9BACI</name>
<comment type="caution">
    <text evidence="1">The sequence shown here is derived from an EMBL/GenBank/DDBJ whole genome shotgun (WGS) entry which is preliminary data.</text>
</comment>
<dbReference type="EMBL" id="JAGTPW010000057">
    <property type="protein sequence ID" value="MBR8645921.1"/>
    <property type="molecule type" value="Genomic_DNA"/>
</dbReference>
<evidence type="ECO:0000313" key="2">
    <source>
        <dbReference type="Proteomes" id="UP000680045"/>
    </source>
</evidence>